<dbReference type="STRING" id="1440763.BJI69_07310"/>
<evidence type="ECO:0000256" key="3">
    <source>
        <dbReference type="ARBA" id="ARBA00022490"/>
    </source>
</evidence>
<dbReference type="PROSITE" id="PS50988">
    <property type="entry name" value="TROVE"/>
    <property type="match status" value="1"/>
</dbReference>
<comment type="similarity">
    <text evidence="2">Belongs to the Ro 60 kDa family.</text>
</comment>
<keyword evidence="5" id="KW-0694">RNA-binding</keyword>
<dbReference type="AlphaFoldDB" id="A0A0G9HBU7"/>
<evidence type="ECO:0000313" key="7">
    <source>
        <dbReference type="EMBL" id="APG03735.1"/>
    </source>
</evidence>
<dbReference type="InterPro" id="IPR056800">
    <property type="entry name" value="vWA_Ro60"/>
</dbReference>
<dbReference type="OrthoDB" id="208855at2"/>
<dbReference type="InterPro" id="IPR040322">
    <property type="entry name" value="TROVE2"/>
</dbReference>
<protein>
    <submittedName>
        <fullName evidence="7">RNA-binding protein</fullName>
    </submittedName>
</protein>
<evidence type="ECO:0000256" key="5">
    <source>
        <dbReference type="ARBA" id="ARBA00022884"/>
    </source>
</evidence>
<dbReference type="Pfam" id="PF25045">
    <property type="entry name" value="vWA_Ro60"/>
    <property type="match status" value="1"/>
</dbReference>
<dbReference type="PANTHER" id="PTHR14202:SF0">
    <property type="entry name" value="RNA-BINDING PROTEIN RO60"/>
    <property type="match status" value="1"/>
</dbReference>
<organism evidence="7 8">
    <name type="scientific">Luteibacter rhizovicinus DSM 16549</name>
    <dbReference type="NCBI Taxonomy" id="1440763"/>
    <lineage>
        <taxon>Bacteria</taxon>
        <taxon>Pseudomonadati</taxon>
        <taxon>Pseudomonadota</taxon>
        <taxon>Gammaproteobacteria</taxon>
        <taxon>Lysobacterales</taxon>
        <taxon>Rhodanobacteraceae</taxon>
        <taxon>Luteibacter</taxon>
    </lineage>
</organism>
<dbReference type="GO" id="GO:0046872">
    <property type="term" value="F:metal ion binding"/>
    <property type="evidence" value="ECO:0007669"/>
    <property type="project" value="UniProtKB-KW"/>
</dbReference>
<dbReference type="InterPro" id="IPR037214">
    <property type="entry name" value="TROVE_dom_sf"/>
</dbReference>
<dbReference type="Proteomes" id="UP000182987">
    <property type="component" value="Chromosome"/>
</dbReference>
<evidence type="ECO:0000256" key="2">
    <source>
        <dbReference type="ARBA" id="ARBA00007814"/>
    </source>
</evidence>
<dbReference type="SUPFAM" id="SSF53300">
    <property type="entry name" value="vWA-like"/>
    <property type="match status" value="1"/>
</dbReference>
<keyword evidence="8" id="KW-1185">Reference proteome</keyword>
<evidence type="ECO:0000256" key="4">
    <source>
        <dbReference type="ARBA" id="ARBA00022723"/>
    </source>
</evidence>
<dbReference type="EMBL" id="CP017480">
    <property type="protein sequence ID" value="APG03735.1"/>
    <property type="molecule type" value="Genomic_DNA"/>
</dbReference>
<name>A0A0G9HBU7_9GAMM</name>
<keyword evidence="3" id="KW-0963">Cytoplasm</keyword>
<evidence type="ECO:0000313" key="8">
    <source>
        <dbReference type="Proteomes" id="UP000182987"/>
    </source>
</evidence>
<proteinExistence type="inferred from homology"/>
<comment type="subcellular location">
    <subcellularLocation>
        <location evidence="1">Cytoplasm</location>
    </subcellularLocation>
</comment>
<dbReference type="GO" id="GO:0003723">
    <property type="term" value="F:RNA binding"/>
    <property type="evidence" value="ECO:0007669"/>
    <property type="project" value="UniProtKB-KW"/>
</dbReference>
<accession>A0A0G9HBU7</accession>
<evidence type="ECO:0000256" key="6">
    <source>
        <dbReference type="ARBA" id="ARBA00023274"/>
    </source>
</evidence>
<dbReference type="KEGG" id="lrz:BJI69_07310"/>
<dbReference type="SUPFAM" id="SSF140864">
    <property type="entry name" value="TROVE domain-like"/>
    <property type="match status" value="1"/>
</dbReference>
<dbReference type="GO" id="GO:1990904">
    <property type="term" value="C:ribonucleoprotein complex"/>
    <property type="evidence" value="ECO:0007669"/>
    <property type="project" value="UniProtKB-KW"/>
</dbReference>
<dbReference type="PATRIC" id="fig|1440763.5.peg.2411"/>
<evidence type="ECO:0000256" key="1">
    <source>
        <dbReference type="ARBA" id="ARBA00004496"/>
    </source>
</evidence>
<gene>
    <name evidence="7" type="ORF">BJI69_07310</name>
</gene>
<reference evidence="8" key="1">
    <citation type="submission" date="2016-09" db="EMBL/GenBank/DDBJ databases">
        <authorList>
            <person name="Lysoe E."/>
        </authorList>
    </citation>
    <scope>NUCLEOTIDE SEQUENCE [LARGE SCALE GENOMIC DNA]</scope>
    <source>
        <strain evidence="8">LJ96T</strain>
    </source>
</reference>
<keyword evidence="4" id="KW-0479">Metal-binding</keyword>
<dbReference type="InterPro" id="IPR008858">
    <property type="entry name" value="TROVE_dom"/>
</dbReference>
<dbReference type="Gene3D" id="3.40.50.410">
    <property type="entry name" value="von Willebrand factor, type A domain"/>
    <property type="match status" value="1"/>
</dbReference>
<dbReference type="GO" id="GO:0005737">
    <property type="term" value="C:cytoplasm"/>
    <property type="evidence" value="ECO:0007669"/>
    <property type="project" value="UniProtKB-SubCell"/>
</dbReference>
<sequence>MANLQLFQSSRGAQAPAANAVNEADGDAYLRDPRSALALYAATGCLNGTYYADAATQLAATLALCESVPAEFVARVAIHARQQSHMKDMPALLLAHLANRDGDVLEKAFARVIDNGRMLRNFIQIVRSGVTGRKSLGSRPKRLVRQWLASASTEGVLGAAVGGNPSLADVVRMVHPRPEDATRDALYGWLLGRSYAPAALPESVRAYEVFKSDPRGDLPDMPFPYLTSLPLSKAQWKSIAMRGTWQATRMNLNTFARHGVFSDKEVVGVVAKRLRDPKAIAQARVLPYQLMVAYRNVSADMPERIVDALQDAMEIATRSVPKLHGKVVVAVDVSGSMASPVTGYRKGATTVVTCVEVAALMVASLRRANPAIRVMPFDTEVREVRLNRRDSVMTQAKTLAGMIGGGTAVSAPIAKLAMQKAKVDLVVIVSDNQSWVDTRGGVGATETMRQWQAVRAINPKARLVCIDLQPYATSQTVEGTAGVTHIAGFSDAVFELLADAARGDTAGQWIERIEATPL</sequence>
<dbReference type="InterPro" id="IPR036465">
    <property type="entry name" value="vWFA_dom_sf"/>
</dbReference>
<dbReference type="RefSeq" id="WP_046968112.1">
    <property type="nucleotide sequence ID" value="NZ_CP017480.1"/>
</dbReference>
<keyword evidence="6" id="KW-0687">Ribonucleoprotein</keyword>
<dbReference type="PANTHER" id="PTHR14202">
    <property type="entry name" value="60 KDA RIBONUCLEOPROTEIN SSA/RO"/>
    <property type="match status" value="1"/>
</dbReference>